<dbReference type="EMBL" id="UINC01145003">
    <property type="protein sequence ID" value="SVD34864.1"/>
    <property type="molecule type" value="Genomic_DNA"/>
</dbReference>
<reference evidence="1" key="1">
    <citation type="submission" date="2018-05" db="EMBL/GenBank/DDBJ databases">
        <authorList>
            <person name="Lanie J.A."/>
            <person name="Ng W.-L."/>
            <person name="Kazmierczak K.M."/>
            <person name="Andrzejewski T.M."/>
            <person name="Davidsen T.M."/>
            <person name="Wayne K.J."/>
            <person name="Tettelin H."/>
            <person name="Glass J.I."/>
            <person name="Rusch D."/>
            <person name="Podicherti R."/>
            <person name="Tsui H.-C.T."/>
            <person name="Winkler M.E."/>
        </authorList>
    </citation>
    <scope>NUCLEOTIDE SEQUENCE</scope>
</reference>
<proteinExistence type="predicted"/>
<organism evidence="1">
    <name type="scientific">marine metagenome</name>
    <dbReference type="NCBI Taxonomy" id="408172"/>
    <lineage>
        <taxon>unclassified sequences</taxon>
        <taxon>metagenomes</taxon>
        <taxon>ecological metagenomes</taxon>
    </lineage>
</organism>
<name>A0A382UKS0_9ZZZZ</name>
<gene>
    <name evidence="1" type="ORF">METZ01_LOCUS387718</name>
</gene>
<dbReference type="AlphaFoldDB" id="A0A382UKS0"/>
<accession>A0A382UKS0</accession>
<protein>
    <submittedName>
        <fullName evidence="1">Uncharacterized protein</fullName>
    </submittedName>
</protein>
<sequence length="132" mass="14391">MKPLILALFLAFPAFSFAQTVTVGPLPPPPGGSTGGLSGAIPMPDASLKQFDSQGNVIPVGGVILEDTIFFECIAPVDNVKLKIEIKLTSEDFDDTVTISSYATGQYQMASLSYEIPDMHPYRAHWQAWWEE</sequence>
<feature type="non-terminal residue" evidence="1">
    <location>
        <position position="132"/>
    </location>
</feature>
<evidence type="ECO:0000313" key="1">
    <source>
        <dbReference type="EMBL" id="SVD34864.1"/>
    </source>
</evidence>